<evidence type="ECO:0000256" key="2">
    <source>
        <dbReference type="ARBA" id="ARBA00022676"/>
    </source>
</evidence>
<dbReference type="PANTHER" id="PTHR48048">
    <property type="entry name" value="GLYCOSYLTRANSFERASE"/>
    <property type="match status" value="1"/>
</dbReference>
<dbReference type="FunFam" id="3.40.50.2000:FF:000056">
    <property type="entry name" value="Glycosyltransferase"/>
    <property type="match status" value="1"/>
</dbReference>
<keyword evidence="2" id="KW-0328">Glycosyltransferase</keyword>
<evidence type="ECO:0000256" key="1">
    <source>
        <dbReference type="ARBA" id="ARBA00009995"/>
    </source>
</evidence>
<reference evidence="5 6" key="1">
    <citation type="journal article" date="2018" name="Mol. Plant">
        <title>The genome of Artemisia annua provides insight into the evolution of Asteraceae family and artemisinin biosynthesis.</title>
        <authorList>
            <person name="Shen Q."/>
            <person name="Zhang L."/>
            <person name="Liao Z."/>
            <person name="Wang S."/>
            <person name="Yan T."/>
            <person name="Shi P."/>
            <person name="Liu M."/>
            <person name="Fu X."/>
            <person name="Pan Q."/>
            <person name="Wang Y."/>
            <person name="Lv Z."/>
            <person name="Lu X."/>
            <person name="Zhang F."/>
            <person name="Jiang W."/>
            <person name="Ma Y."/>
            <person name="Chen M."/>
            <person name="Hao X."/>
            <person name="Li L."/>
            <person name="Tang Y."/>
            <person name="Lv G."/>
            <person name="Zhou Y."/>
            <person name="Sun X."/>
            <person name="Brodelius P.E."/>
            <person name="Rose J.K.C."/>
            <person name="Tang K."/>
        </authorList>
    </citation>
    <scope>NUCLEOTIDE SEQUENCE [LARGE SCALE GENOMIC DNA]</scope>
    <source>
        <strain evidence="6">cv. Huhao1</strain>
        <tissue evidence="5">Leaf</tissue>
    </source>
</reference>
<evidence type="ECO:0000313" key="6">
    <source>
        <dbReference type="Proteomes" id="UP000245207"/>
    </source>
</evidence>
<evidence type="ECO:0000313" key="5">
    <source>
        <dbReference type="EMBL" id="PWA24026.1"/>
    </source>
</evidence>
<dbReference type="GO" id="GO:0035251">
    <property type="term" value="F:UDP-glucosyltransferase activity"/>
    <property type="evidence" value="ECO:0007669"/>
    <property type="project" value="InterPro"/>
</dbReference>
<dbReference type="AlphaFoldDB" id="A0A2U1K9S9"/>
<dbReference type="Gene3D" id="3.40.50.2000">
    <property type="entry name" value="Glycogen Phosphorylase B"/>
    <property type="match status" value="1"/>
</dbReference>
<protein>
    <submittedName>
        <fullName evidence="5">UDP-glycosyltransferase 88F3</fullName>
    </submittedName>
</protein>
<sequence>MFSIDQLHEIAKGLEMSGQRFLWVIRSPPTVKRGELFVPPDVVDLNQLLPDGFIERTNDRGFVVKKWAPQVAVLSHESVGGFVTHCGWNSVLEATRAGVPMLAWPLYAEQKLNKIVMVKEMKVALPIDAKDGKVAAEEVEKRVRQLMKSEEGNIVREFVKARKDDAARAMSEGGSSRVALAKLVESWQTTRHL</sequence>
<name>A0A2U1K9S9_ARTAN</name>
<dbReference type="Pfam" id="PF00201">
    <property type="entry name" value="UDPGT"/>
    <property type="match status" value="1"/>
</dbReference>
<dbReference type="EMBL" id="PKPP01029374">
    <property type="protein sequence ID" value="PWA24026.1"/>
    <property type="molecule type" value="Genomic_DNA"/>
</dbReference>
<keyword evidence="6" id="KW-1185">Reference proteome</keyword>
<dbReference type="InterPro" id="IPR002213">
    <property type="entry name" value="UDP_glucos_trans"/>
</dbReference>
<evidence type="ECO:0000256" key="4">
    <source>
        <dbReference type="ARBA" id="ARBA00053747"/>
    </source>
</evidence>
<accession>A0A2U1K9S9</accession>
<dbReference type="OrthoDB" id="5835829at2759"/>
<dbReference type="CDD" id="cd03784">
    <property type="entry name" value="GT1_Gtf-like"/>
    <property type="match status" value="1"/>
</dbReference>
<dbReference type="InterPro" id="IPR050481">
    <property type="entry name" value="UDP-glycosyltransf_plant"/>
</dbReference>
<dbReference type="SUPFAM" id="SSF53756">
    <property type="entry name" value="UDP-Glycosyltransferase/glycogen phosphorylase"/>
    <property type="match status" value="1"/>
</dbReference>
<evidence type="ECO:0000256" key="3">
    <source>
        <dbReference type="ARBA" id="ARBA00022679"/>
    </source>
</evidence>
<organism evidence="5 6">
    <name type="scientific">Artemisia annua</name>
    <name type="common">Sweet wormwood</name>
    <dbReference type="NCBI Taxonomy" id="35608"/>
    <lineage>
        <taxon>Eukaryota</taxon>
        <taxon>Viridiplantae</taxon>
        <taxon>Streptophyta</taxon>
        <taxon>Embryophyta</taxon>
        <taxon>Tracheophyta</taxon>
        <taxon>Spermatophyta</taxon>
        <taxon>Magnoliopsida</taxon>
        <taxon>eudicotyledons</taxon>
        <taxon>Gunneridae</taxon>
        <taxon>Pentapetalae</taxon>
        <taxon>asterids</taxon>
        <taxon>campanulids</taxon>
        <taxon>Asterales</taxon>
        <taxon>Asteraceae</taxon>
        <taxon>Asteroideae</taxon>
        <taxon>Anthemideae</taxon>
        <taxon>Artemisiinae</taxon>
        <taxon>Artemisia</taxon>
    </lineage>
</organism>
<proteinExistence type="inferred from homology"/>
<comment type="similarity">
    <text evidence="1">Belongs to the UDP-glycosyltransferase family.</text>
</comment>
<comment type="function">
    <text evidence="4">May glycosylate diterpenes or flavonols in leaves.</text>
</comment>
<dbReference type="Proteomes" id="UP000245207">
    <property type="component" value="Unassembled WGS sequence"/>
</dbReference>
<keyword evidence="3 5" id="KW-0808">Transferase</keyword>
<gene>
    <name evidence="5" type="ORF">CTI12_AA628920</name>
</gene>
<comment type="caution">
    <text evidence="5">The sequence shown here is derived from an EMBL/GenBank/DDBJ whole genome shotgun (WGS) entry which is preliminary data.</text>
</comment>
<dbReference type="PANTHER" id="PTHR48048:SF30">
    <property type="entry name" value="GLYCOSYLTRANSFERASE"/>
    <property type="match status" value="1"/>
</dbReference>